<evidence type="ECO:0000256" key="6">
    <source>
        <dbReference type="ARBA" id="ARBA00022801"/>
    </source>
</evidence>
<feature type="compositionally biased region" description="Low complexity" evidence="9">
    <location>
        <begin position="638"/>
        <end position="653"/>
    </location>
</feature>
<dbReference type="InterPro" id="IPR000086">
    <property type="entry name" value="NUDIX_hydrolase_dom"/>
</dbReference>
<dbReference type="CDD" id="cd03672">
    <property type="entry name" value="NUDIX_Dcp2p_Nudt20"/>
    <property type="match status" value="1"/>
</dbReference>
<feature type="region of interest" description="Disordered" evidence="9">
    <location>
        <begin position="321"/>
        <end position="377"/>
    </location>
</feature>
<feature type="compositionally biased region" description="Polar residues" evidence="9">
    <location>
        <begin position="690"/>
        <end position="699"/>
    </location>
</feature>
<keyword evidence="7" id="KW-0694">RNA-binding</keyword>
<dbReference type="EC" id="3.6.1.62" evidence="11"/>
<dbReference type="Pfam" id="PF00293">
    <property type="entry name" value="NUDIX"/>
    <property type="match status" value="1"/>
</dbReference>
<feature type="region of interest" description="Disordered" evidence="9">
    <location>
        <begin position="509"/>
        <end position="737"/>
    </location>
</feature>
<organism evidence="11 12">
    <name type="scientific">Malassezia psittaci</name>
    <dbReference type="NCBI Taxonomy" id="1821823"/>
    <lineage>
        <taxon>Eukaryota</taxon>
        <taxon>Fungi</taxon>
        <taxon>Dikarya</taxon>
        <taxon>Basidiomycota</taxon>
        <taxon>Ustilaginomycotina</taxon>
        <taxon>Malasseziomycetes</taxon>
        <taxon>Malasseziales</taxon>
        <taxon>Malasseziaceae</taxon>
        <taxon>Malassezia</taxon>
    </lineage>
</organism>
<evidence type="ECO:0000313" key="11">
    <source>
        <dbReference type="EMBL" id="WFD42057.1"/>
    </source>
</evidence>
<evidence type="ECO:0000256" key="1">
    <source>
        <dbReference type="ARBA" id="ARBA00001936"/>
    </source>
</evidence>
<keyword evidence="4" id="KW-0963">Cytoplasm</keyword>
<dbReference type="PANTHER" id="PTHR23114">
    <property type="entry name" value="M7GPPPN-MRNA HYDROLASE"/>
    <property type="match status" value="1"/>
</dbReference>
<keyword evidence="12" id="KW-1185">Reference proteome</keyword>
<dbReference type="GO" id="GO:0003723">
    <property type="term" value="F:RNA binding"/>
    <property type="evidence" value="ECO:0007669"/>
    <property type="project" value="UniProtKB-KW"/>
</dbReference>
<dbReference type="SMART" id="SM01125">
    <property type="entry name" value="DCP2"/>
    <property type="match status" value="1"/>
</dbReference>
<feature type="region of interest" description="Disordered" evidence="9">
    <location>
        <begin position="474"/>
        <end position="495"/>
    </location>
</feature>
<feature type="compositionally biased region" description="Polar residues" evidence="9">
    <location>
        <begin position="290"/>
        <end position="300"/>
    </location>
</feature>
<dbReference type="InterPro" id="IPR007722">
    <property type="entry name" value="DCP2_BoxA"/>
</dbReference>
<dbReference type="InterPro" id="IPR020084">
    <property type="entry name" value="NUDIX_hydrolase_CS"/>
</dbReference>
<evidence type="ECO:0000256" key="5">
    <source>
        <dbReference type="ARBA" id="ARBA00022723"/>
    </source>
</evidence>
<dbReference type="Gene3D" id="1.10.10.1050">
    <property type="entry name" value="Dcp2, box A domain"/>
    <property type="match status" value="1"/>
</dbReference>
<evidence type="ECO:0000313" key="12">
    <source>
        <dbReference type="Proteomes" id="UP001214628"/>
    </source>
</evidence>
<comment type="subcellular location">
    <subcellularLocation>
        <location evidence="2">Cytoplasm</location>
    </subcellularLocation>
</comment>
<evidence type="ECO:0000256" key="4">
    <source>
        <dbReference type="ARBA" id="ARBA00022490"/>
    </source>
</evidence>
<keyword evidence="8" id="KW-0464">Manganese</keyword>
<dbReference type="SUPFAM" id="SSF140586">
    <property type="entry name" value="Dcp2 domain-like"/>
    <property type="match status" value="1"/>
</dbReference>
<keyword evidence="5" id="KW-0479">Metal-binding</keyword>
<dbReference type="GO" id="GO:0000184">
    <property type="term" value="P:nuclear-transcribed mRNA catabolic process, nonsense-mediated decay"/>
    <property type="evidence" value="ECO:0007669"/>
    <property type="project" value="InterPro"/>
</dbReference>
<feature type="domain" description="Nudix hydrolase" evidence="10">
    <location>
        <begin position="113"/>
        <end position="252"/>
    </location>
</feature>
<dbReference type="GO" id="GO:0000290">
    <property type="term" value="P:deadenylation-dependent decapping of nuclear-transcribed mRNA"/>
    <property type="evidence" value="ECO:0007669"/>
    <property type="project" value="InterPro"/>
</dbReference>
<dbReference type="Proteomes" id="UP001214628">
    <property type="component" value="Chromosome 1"/>
</dbReference>
<dbReference type="EMBL" id="CP118375">
    <property type="protein sequence ID" value="WFD42057.1"/>
    <property type="molecule type" value="Genomic_DNA"/>
</dbReference>
<dbReference type="SUPFAM" id="SSF55811">
    <property type="entry name" value="Nudix"/>
    <property type="match status" value="1"/>
</dbReference>
<dbReference type="PROSITE" id="PS51462">
    <property type="entry name" value="NUDIX"/>
    <property type="match status" value="1"/>
</dbReference>
<feature type="compositionally biased region" description="Polar residues" evidence="9">
    <location>
        <begin position="519"/>
        <end position="530"/>
    </location>
</feature>
<feature type="region of interest" description="Disordered" evidence="9">
    <location>
        <begin position="268"/>
        <end position="307"/>
    </location>
</feature>
<evidence type="ECO:0000256" key="8">
    <source>
        <dbReference type="ARBA" id="ARBA00023211"/>
    </source>
</evidence>
<accession>A0AAF0JCK1</accession>
<dbReference type="InterPro" id="IPR036189">
    <property type="entry name" value="DCP2_BoxA_sf"/>
</dbReference>
<dbReference type="GO" id="GO:0030145">
    <property type="term" value="F:manganese ion binding"/>
    <property type="evidence" value="ECO:0007669"/>
    <property type="project" value="InterPro"/>
</dbReference>
<dbReference type="FunFam" id="3.90.79.10:FF:000003">
    <property type="entry name" value="M7GpppN-mRNA hydrolase isoform 2"/>
    <property type="match status" value="1"/>
</dbReference>
<dbReference type="PANTHER" id="PTHR23114:SF17">
    <property type="entry name" value="M7GPPPN-MRNA HYDROLASE"/>
    <property type="match status" value="1"/>
</dbReference>
<protein>
    <submittedName>
        <fullName evidence="11">5'-(N(7)-methylguanosine 5'-triphospho)-[mRNA] hydrolase</fullName>
        <ecNumber evidence="11">3.6.1.62</ecNumber>
    </submittedName>
</protein>
<comment type="similarity">
    <text evidence="3">Belongs to the Nudix hydrolase family. DCP2 subfamily.</text>
</comment>
<feature type="compositionally biased region" description="Polar residues" evidence="9">
    <location>
        <begin position="556"/>
        <end position="586"/>
    </location>
</feature>
<dbReference type="Gene3D" id="3.90.79.10">
    <property type="entry name" value="Nucleoside Triphosphate Pyrophosphohydrolase"/>
    <property type="match status" value="1"/>
</dbReference>
<reference evidence="11" key="1">
    <citation type="submission" date="2023-02" db="EMBL/GenBank/DDBJ databases">
        <title>Mating type loci evolution in Malassezia.</title>
        <authorList>
            <person name="Coelho M.A."/>
        </authorList>
    </citation>
    <scope>NUCLEOTIDE SEQUENCE</scope>
    <source>
        <strain evidence="11">CBS 14136</strain>
    </source>
</reference>
<dbReference type="GO" id="GO:0000932">
    <property type="term" value="C:P-body"/>
    <property type="evidence" value="ECO:0007669"/>
    <property type="project" value="TreeGrafter"/>
</dbReference>
<comment type="cofactor">
    <cofactor evidence="1">
        <name>Mn(2+)</name>
        <dbReference type="ChEBI" id="CHEBI:29035"/>
    </cofactor>
</comment>
<evidence type="ECO:0000256" key="2">
    <source>
        <dbReference type="ARBA" id="ARBA00004496"/>
    </source>
</evidence>
<feature type="compositionally biased region" description="Basic residues" evidence="9">
    <location>
        <begin position="268"/>
        <end position="277"/>
    </location>
</feature>
<name>A0AAF0JCK1_9BASI</name>
<dbReference type="GO" id="GO:0140933">
    <property type="term" value="F:5'-(N(7)-methylguanosine 5'-triphospho)-[mRNA] hydrolase activity"/>
    <property type="evidence" value="ECO:0007669"/>
    <property type="project" value="UniProtKB-EC"/>
</dbReference>
<feature type="compositionally biased region" description="Polar residues" evidence="9">
    <location>
        <begin position="618"/>
        <end position="633"/>
    </location>
</feature>
<dbReference type="InterPro" id="IPR015797">
    <property type="entry name" value="NUDIX_hydrolase-like_dom_sf"/>
</dbReference>
<evidence type="ECO:0000256" key="3">
    <source>
        <dbReference type="ARBA" id="ARBA00005279"/>
    </source>
</evidence>
<feature type="compositionally biased region" description="Polar residues" evidence="9">
    <location>
        <begin position="707"/>
        <end position="727"/>
    </location>
</feature>
<dbReference type="PROSITE" id="PS00893">
    <property type="entry name" value="NUDIX_BOX"/>
    <property type="match status" value="1"/>
</dbReference>
<evidence type="ECO:0000256" key="9">
    <source>
        <dbReference type="SAM" id="MobiDB-lite"/>
    </source>
</evidence>
<dbReference type="InterPro" id="IPR044099">
    <property type="entry name" value="Dcp2_NUDIX"/>
</dbReference>
<dbReference type="Pfam" id="PF05026">
    <property type="entry name" value="DCP2"/>
    <property type="match status" value="1"/>
</dbReference>
<evidence type="ECO:0000259" key="10">
    <source>
        <dbReference type="PROSITE" id="PS51462"/>
    </source>
</evidence>
<dbReference type="AlphaFoldDB" id="A0AAF0JCK1"/>
<gene>
    <name evidence="11" type="primary">DCP2</name>
    <name evidence="11" type="ORF">MPSI1_000694</name>
</gene>
<proteinExistence type="inferred from homology"/>
<feature type="compositionally biased region" description="Polar residues" evidence="9">
    <location>
        <begin position="322"/>
        <end position="336"/>
    </location>
</feature>
<sequence>MAKSKAAPPAEASAKSKALQDELENLSCRFIVNLPANELASIERIGFQVEQAHWFYLDFLCPVNSDLPELGLKRFSEEILHVSSLVVPLIRLYMERGPKSLELAFSQFMQYKTRVPVCGAILLNHDWTKVGLSSLTQCVLVKGWAKSASWTFPKGKINQDEPERDCALREVYEETGIDASKLLPPDSRDYFDLTMREQKVRLYIVPGLSEDTPMETQTRREISRIEWFSLSSLPTGKKPQKPSPEMGGKFYLITPFITRLRQWIQANKRTHPQRPSRSHTPQPAGAANPDTETVEYQSSDGPPAAQSAQVPGLIALPLSAQKKMQASRPQTPSSPASGKRHVKGGNKSTPRSAAKTPASVSSISTPVPEPAPSAKKPEKSLLDLLHGSEPVPIPKADSDQDRQDGSTALKNLLGLKSESMQNANQPWNAAPAFAQDEQSMHALAARNVGTAPSINPHIMNEWLGAGIHHAQGPWSMAHGVNENAPGTVHQPSHTNDQQNHLLQLLSGTGSSQLSKQGQHDQVLSVQQPSHASEELQRPGLPMQPTSSVHAPFQPRGLSNSQPSVYQATPATSSPHTAPSLPTSTPSIHHAPMHHLPHMHTFSHGVQSPGMWQAAPAPSRSTPTGSYASPVQEQSHQHALLSTLLSPTRSSASSMHPTPWDSHPTNANVGHPSPWPGYRPNDMPNAMSPPANHQTNSLLSIMNGGQLGNSSPQQRPLSGAHPNSQEPTNPLLATLLGK</sequence>
<keyword evidence="6 11" id="KW-0378">Hydrolase</keyword>
<evidence type="ECO:0000256" key="7">
    <source>
        <dbReference type="ARBA" id="ARBA00022884"/>
    </source>
</evidence>